<proteinExistence type="predicted"/>
<protein>
    <submittedName>
        <fullName evidence="3">Uncharacterized protein</fullName>
    </submittedName>
</protein>
<organism evidence="2 3">
    <name type="scientific">Romanomermis culicivorax</name>
    <name type="common">Nematode worm</name>
    <dbReference type="NCBI Taxonomy" id="13658"/>
    <lineage>
        <taxon>Eukaryota</taxon>
        <taxon>Metazoa</taxon>
        <taxon>Ecdysozoa</taxon>
        <taxon>Nematoda</taxon>
        <taxon>Enoplea</taxon>
        <taxon>Dorylaimia</taxon>
        <taxon>Mermithida</taxon>
        <taxon>Mermithoidea</taxon>
        <taxon>Mermithidae</taxon>
        <taxon>Romanomermis</taxon>
    </lineage>
</organism>
<feature type="transmembrane region" description="Helical" evidence="1">
    <location>
        <begin position="35"/>
        <end position="68"/>
    </location>
</feature>
<keyword evidence="1" id="KW-0812">Transmembrane</keyword>
<sequence>MLGWRLKWRTKGCGDPGGCASGSAWFTRMGRSAVLISAFVALSTLWALATLSANCWMLVVIILIGRVIREAKGVCREREASLRRRTG</sequence>
<evidence type="ECO:0000256" key="1">
    <source>
        <dbReference type="SAM" id="Phobius"/>
    </source>
</evidence>
<name>A0A915L048_ROMCU</name>
<keyword evidence="2" id="KW-1185">Reference proteome</keyword>
<keyword evidence="1" id="KW-1133">Transmembrane helix</keyword>
<dbReference type="AlphaFoldDB" id="A0A915L048"/>
<accession>A0A915L048</accession>
<reference evidence="3" key="1">
    <citation type="submission" date="2022-11" db="UniProtKB">
        <authorList>
            <consortium name="WormBaseParasite"/>
        </authorList>
    </citation>
    <scope>IDENTIFICATION</scope>
</reference>
<evidence type="ECO:0000313" key="2">
    <source>
        <dbReference type="Proteomes" id="UP000887565"/>
    </source>
</evidence>
<dbReference type="WBParaSite" id="nRc.2.0.1.t43138-RA">
    <property type="protein sequence ID" value="nRc.2.0.1.t43138-RA"/>
    <property type="gene ID" value="nRc.2.0.1.g43138"/>
</dbReference>
<keyword evidence="1" id="KW-0472">Membrane</keyword>
<dbReference type="Proteomes" id="UP000887565">
    <property type="component" value="Unplaced"/>
</dbReference>
<evidence type="ECO:0000313" key="3">
    <source>
        <dbReference type="WBParaSite" id="nRc.2.0.1.t43138-RA"/>
    </source>
</evidence>